<keyword evidence="2" id="KW-1185">Reference proteome</keyword>
<dbReference type="AlphaFoldDB" id="A0A8S1YKX2"/>
<comment type="caution">
    <text evidence="1">The sequence shown here is derived from an EMBL/GenBank/DDBJ whole genome shotgun (WGS) entry which is preliminary data.</text>
</comment>
<dbReference type="EMBL" id="CAJJDO010000203">
    <property type="protein sequence ID" value="CAD8214283.1"/>
    <property type="molecule type" value="Genomic_DNA"/>
</dbReference>
<evidence type="ECO:0000313" key="2">
    <source>
        <dbReference type="Proteomes" id="UP000689195"/>
    </source>
</evidence>
<dbReference type="GO" id="GO:0016226">
    <property type="term" value="P:iron-sulfur cluster assembly"/>
    <property type="evidence" value="ECO:0007669"/>
    <property type="project" value="TreeGrafter"/>
</dbReference>
<accession>A0A8S1YKX2</accession>
<gene>
    <name evidence="1" type="ORF">PPENT_87.1.T2030013</name>
</gene>
<dbReference type="GO" id="GO:0097361">
    <property type="term" value="C:cytosolic [4Fe-4S] assembly targeting complex"/>
    <property type="evidence" value="ECO:0007669"/>
    <property type="project" value="TreeGrafter"/>
</dbReference>
<dbReference type="Proteomes" id="UP000689195">
    <property type="component" value="Unassembled WGS sequence"/>
</dbReference>
<dbReference type="PANTHER" id="PTHR19920">
    <property type="entry name" value="WD40 PROTEIN CIAO1"/>
    <property type="match status" value="1"/>
</dbReference>
<dbReference type="PANTHER" id="PTHR19920:SF0">
    <property type="entry name" value="CYTOSOLIC IRON-SULFUR PROTEIN ASSEMBLY PROTEIN CIAO1-RELATED"/>
    <property type="match status" value="1"/>
</dbReference>
<proteinExistence type="predicted"/>
<protein>
    <submittedName>
        <fullName evidence="1">Uncharacterized protein</fullName>
    </submittedName>
</protein>
<reference evidence="1" key="1">
    <citation type="submission" date="2021-01" db="EMBL/GenBank/DDBJ databases">
        <authorList>
            <consortium name="Genoscope - CEA"/>
            <person name="William W."/>
        </authorList>
    </citation>
    <scope>NUCLEOTIDE SEQUENCE</scope>
</reference>
<evidence type="ECO:0000313" key="1">
    <source>
        <dbReference type="EMBL" id="CAD8214283.1"/>
    </source>
</evidence>
<sequence length="570" mass="67842">MELLINIKQTQQFDLIISGSEDRTIKFWIKKNEWLCQLTIDDCSNRVLGLSLNQQKNRVVSCGNDQPILIIENQVRLQSGKQYKRFKLNNNNMFKFSQRVKEQISVFGMNPNNEQFTKTRDITIKCVQDNFSRFSYQYINSKCILVSKNGEYVNLVRKQQNGGFQTEQSIHFGINSLSILILNKELKCLEHNKQAKVHAYKINAEKICSRADRHLKTLNKQFEKRNTLFQQYLFQLLQARKISQQLDQRGLNQINSNLKIIVFNSNKFYGEQITRFRIDQQFIQFEENLKKIQYSQKDSLQEVIQTFSSEIYYSSRLLNQNWRQENHKLQVALIDLNEQAVVPNRLACIDFVAKYPIKDTKFQQLKQFQLDYVDKTLKYEEQQQINLHEKASKAIHANLVQQLFSTMLLRNALRYRAKQKLINLKTKNWYQLEQLEIIEISNLISKTKKQDILNGSIRNEFKDYKLNQKNFLDSFKTFQENLIAAFQQIYEEIQIYLNTVETDQYPNNSPDTESENLQQQQNQKAMKQTFKYEIINSVKDYRIENRCIRFQLRIILFLQLVILIQIKLNI</sequence>
<name>A0A8S1YKX2_9CILI</name>
<organism evidence="1 2">
    <name type="scientific">Paramecium pentaurelia</name>
    <dbReference type="NCBI Taxonomy" id="43138"/>
    <lineage>
        <taxon>Eukaryota</taxon>
        <taxon>Sar</taxon>
        <taxon>Alveolata</taxon>
        <taxon>Ciliophora</taxon>
        <taxon>Intramacronucleata</taxon>
        <taxon>Oligohymenophorea</taxon>
        <taxon>Peniculida</taxon>
        <taxon>Parameciidae</taxon>
        <taxon>Paramecium</taxon>
    </lineage>
</organism>